<evidence type="ECO:0000313" key="1">
    <source>
        <dbReference type="EMBL" id="NOU67819.1"/>
    </source>
</evidence>
<name>A0ABX1XIY9_9BACL</name>
<organism evidence="1 2">
    <name type="scientific">Paenibacillus plantarum</name>
    <dbReference type="NCBI Taxonomy" id="2654975"/>
    <lineage>
        <taxon>Bacteria</taxon>
        <taxon>Bacillati</taxon>
        <taxon>Bacillota</taxon>
        <taxon>Bacilli</taxon>
        <taxon>Bacillales</taxon>
        <taxon>Paenibacillaceae</taxon>
        <taxon>Paenibacillus</taxon>
    </lineage>
</organism>
<dbReference type="EMBL" id="WHNY01000074">
    <property type="protein sequence ID" value="NOU67819.1"/>
    <property type="molecule type" value="Genomic_DNA"/>
</dbReference>
<protein>
    <submittedName>
        <fullName evidence="1">Uncharacterized protein</fullName>
    </submittedName>
</protein>
<keyword evidence="2" id="KW-1185">Reference proteome</keyword>
<reference evidence="1 2" key="1">
    <citation type="submission" date="2019-10" db="EMBL/GenBank/DDBJ databases">
        <title>Description of Paenibacillus humi sp. nov.</title>
        <authorList>
            <person name="Carlier A."/>
            <person name="Qi S."/>
        </authorList>
    </citation>
    <scope>NUCLEOTIDE SEQUENCE [LARGE SCALE GENOMIC DNA]</scope>
    <source>
        <strain evidence="1 2">LMG 31461</strain>
    </source>
</reference>
<proteinExistence type="predicted"/>
<gene>
    <name evidence="1" type="ORF">GC096_27720</name>
</gene>
<dbReference type="RefSeq" id="WP_171634781.1">
    <property type="nucleotide sequence ID" value="NZ_WHNY01000074.1"/>
</dbReference>
<accession>A0ABX1XIY9</accession>
<dbReference type="Proteomes" id="UP000653578">
    <property type="component" value="Unassembled WGS sequence"/>
</dbReference>
<comment type="caution">
    <text evidence="1">The sequence shown here is derived from an EMBL/GenBank/DDBJ whole genome shotgun (WGS) entry which is preliminary data.</text>
</comment>
<evidence type="ECO:0000313" key="2">
    <source>
        <dbReference type="Proteomes" id="UP000653578"/>
    </source>
</evidence>
<sequence length="131" mass="14979">MRISRWLILSLAVLLIGIIVFKTNNNYITSITIYKPGKNGLGEVIEIPRDDSRDVLFDSIEKSFRHQKKADPKADSQIEAPYFKLVVKKRVGSDTMELWVTRDKIGIQEGGRYKKIEGEYTDAINNLLKGH</sequence>